<keyword evidence="1" id="KW-0645">Protease</keyword>
<dbReference type="InterPro" id="IPR005754">
    <property type="entry name" value="Sortase"/>
</dbReference>
<accession>A0A1N6S2B9</accession>
<evidence type="ECO:0000256" key="2">
    <source>
        <dbReference type="ARBA" id="ARBA00022801"/>
    </source>
</evidence>
<keyword evidence="5" id="KW-0472">Membrane</keyword>
<dbReference type="AlphaFoldDB" id="A0A1N6S2B9"/>
<evidence type="ECO:0000313" key="8">
    <source>
        <dbReference type="Proteomes" id="UP000186385"/>
    </source>
</evidence>
<reference evidence="9" key="2">
    <citation type="submission" date="2017-03" db="EMBL/GenBank/DDBJ databases">
        <title>Bacillus sp. V-88(T) DSM27956, whole genome shotgun sequencing project.</title>
        <authorList>
            <person name="Dastager S.G."/>
            <person name="Neurgaonkar P.S."/>
            <person name="Dharne M.S."/>
        </authorList>
    </citation>
    <scope>NUCLEOTIDE SEQUENCE [LARGE SCALE GENOMIC DNA]</scope>
    <source>
        <strain evidence="9">DSM 25145</strain>
    </source>
</reference>
<keyword evidence="5" id="KW-1133">Transmembrane helix</keyword>
<proteinExistence type="predicted"/>
<keyword evidence="9" id="KW-1185">Reference proteome</keyword>
<evidence type="ECO:0000313" key="9">
    <source>
        <dbReference type="Proteomes" id="UP000215545"/>
    </source>
</evidence>
<keyword evidence="2" id="KW-0378">Hydrolase</keyword>
<evidence type="ECO:0000313" key="7">
    <source>
        <dbReference type="EMBL" id="SIQ35205.1"/>
    </source>
</evidence>
<dbReference type="OrthoDB" id="1648028at2"/>
<dbReference type="Pfam" id="PF04203">
    <property type="entry name" value="Sortase"/>
    <property type="match status" value="1"/>
</dbReference>
<dbReference type="RefSeq" id="WP_045849067.1">
    <property type="nucleotide sequence ID" value="NZ_FTLX01000002.1"/>
</dbReference>
<dbReference type="EMBL" id="FTLX01000002">
    <property type="protein sequence ID" value="SIQ35205.1"/>
    <property type="molecule type" value="Genomic_DNA"/>
</dbReference>
<feature type="active site" description="Proton donor/acceptor" evidence="4">
    <location>
        <position position="128"/>
    </location>
</feature>
<dbReference type="GO" id="GO:0006508">
    <property type="term" value="P:proteolysis"/>
    <property type="evidence" value="ECO:0007669"/>
    <property type="project" value="UniProtKB-KW"/>
</dbReference>
<evidence type="ECO:0000256" key="3">
    <source>
        <dbReference type="ARBA" id="ARBA00022807"/>
    </source>
</evidence>
<dbReference type="Gene3D" id="2.40.260.10">
    <property type="entry name" value="Sortase"/>
    <property type="match status" value="1"/>
</dbReference>
<reference evidence="6" key="3">
    <citation type="submission" date="2017-03" db="EMBL/GenBank/DDBJ databases">
        <authorList>
            <person name="Dastager S.G."/>
            <person name="Neurgaonkar P.S."/>
            <person name="Dharne M.S."/>
        </authorList>
    </citation>
    <scope>NUCLEOTIDE SEQUENCE</scope>
    <source>
        <strain evidence="6">DSM 25145</strain>
    </source>
</reference>
<dbReference type="STRING" id="1017273.SAMN05443094_102292"/>
<protein>
    <submittedName>
        <fullName evidence="6">Class A sortase</fullName>
    </submittedName>
    <submittedName>
        <fullName evidence="7">Sortase A</fullName>
    </submittedName>
</protein>
<dbReference type="NCBIfam" id="TIGR01076">
    <property type="entry name" value="sortase_fam"/>
    <property type="match status" value="1"/>
</dbReference>
<dbReference type="Proteomes" id="UP000186385">
    <property type="component" value="Unassembled WGS sequence"/>
</dbReference>
<sequence>MKRRQVIGVCLIIVAIVLISAPFLKYELLEANSKKLAAETLTPEKIRENNEKPAEFDMEAIEPPSVLDSVVQEAEPDQAAVVGQIRIPSVSLDLPILKGTTNEHLMAGATTMRENQWMGVGNYPLAGHHMKRDDLLFSPVLHVKKGDLIHVTDLTYEYTYEATGTEVVHESRTDVMDNTIEPRITLVTCFDSSDREKRFIVYGNLLKTTEYKK</sequence>
<dbReference type="EMBL" id="MWSK01000002">
    <property type="protein sequence ID" value="OXS79200.1"/>
    <property type="molecule type" value="Genomic_DNA"/>
</dbReference>
<feature type="active site" description="Acyl-thioester intermediate" evidence="4">
    <location>
        <position position="189"/>
    </location>
</feature>
<evidence type="ECO:0000313" key="6">
    <source>
        <dbReference type="EMBL" id="OXS79200.1"/>
    </source>
</evidence>
<name>A0A1N6S2B9_9BACI</name>
<dbReference type="CDD" id="cd06165">
    <property type="entry name" value="Sortase_A"/>
    <property type="match status" value="1"/>
</dbReference>
<organism evidence="7 8">
    <name type="scientific">Domibacillus enclensis</name>
    <dbReference type="NCBI Taxonomy" id="1017273"/>
    <lineage>
        <taxon>Bacteria</taxon>
        <taxon>Bacillati</taxon>
        <taxon>Bacillota</taxon>
        <taxon>Bacilli</taxon>
        <taxon>Bacillales</taxon>
        <taxon>Bacillaceae</taxon>
        <taxon>Domibacillus</taxon>
    </lineage>
</organism>
<gene>
    <name evidence="6" type="ORF">B1B05_05355</name>
    <name evidence="7" type="ORF">SAMN05443094_102292</name>
</gene>
<dbReference type="InterPro" id="IPR042007">
    <property type="entry name" value="Sortase_A"/>
</dbReference>
<evidence type="ECO:0000256" key="5">
    <source>
        <dbReference type="SAM" id="Phobius"/>
    </source>
</evidence>
<dbReference type="Proteomes" id="UP000215545">
    <property type="component" value="Unassembled WGS sequence"/>
</dbReference>
<dbReference type="InterPro" id="IPR023365">
    <property type="entry name" value="Sortase_dom-sf"/>
</dbReference>
<evidence type="ECO:0000256" key="4">
    <source>
        <dbReference type="PIRSR" id="PIRSR605754-1"/>
    </source>
</evidence>
<feature type="transmembrane region" description="Helical" evidence="5">
    <location>
        <begin position="6"/>
        <end position="24"/>
    </location>
</feature>
<keyword evidence="5" id="KW-0812">Transmembrane</keyword>
<evidence type="ECO:0000256" key="1">
    <source>
        <dbReference type="ARBA" id="ARBA00022670"/>
    </source>
</evidence>
<dbReference type="GO" id="GO:0008234">
    <property type="term" value="F:cysteine-type peptidase activity"/>
    <property type="evidence" value="ECO:0007669"/>
    <property type="project" value="UniProtKB-KW"/>
</dbReference>
<dbReference type="SUPFAM" id="SSF63817">
    <property type="entry name" value="Sortase"/>
    <property type="match status" value="1"/>
</dbReference>
<keyword evidence="3" id="KW-0788">Thiol protease</keyword>
<reference evidence="7 8" key="1">
    <citation type="submission" date="2017-01" db="EMBL/GenBank/DDBJ databases">
        <authorList>
            <person name="Mah S.A."/>
            <person name="Swanson W.J."/>
            <person name="Moy G.W."/>
            <person name="Vacquier V.D."/>
        </authorList>
    </citation>
    <scope>NUCLEOTIDE SEQUENCE [LARGE SCALE GENOMIC DNA]</scope>
    <source>
        <strain evidence="7 8">NIO-1016</strain>
    </source>
</reference>